<dbReference type="GO" id="GO:0046677">
    <property type="term" value="P:response to antibiotic"/>
    <property type="evidence" value="ECO:0007669"/>
    <property type="project" value="UniProtKB-KW"/>
</dbReference>
<feature type="transmembrane region" description="Helical" evidence="6">
    <location>
        <begin position="52"/>
        <end position="71"/>
    </location>
</feature>
<feature type="transmembrane region" description="Helical" evidence="6">
    <location>
        <begin position="105"/>
        <end position="126"/>
    </location>
</feature>
<dbReference type="Proteomes" id="UP000268652">
    <property type="component" value="Unassembled WGS sequence"/>
</dbReference>
<dbReference type="Gene3D" id="1.20.1720.10">
    <property type="entry name" value="Multidrug resistance protein D"/>
    <property type="match status" value="1"/>
</dbReference>
<keyword evidence="5" id="KW-0046">Antibiotic resistance</keyword>
<dbReference type="Gene3D" id="1.20.1250.20">
    <property type="entry name" value="MFS general substrate transporter like domains"/>
    <property type="match status" value="1"/>
</dbReference>
<dbReference type="PANTHER" id="PTHR42718:SF42">
    <property type="entry name" value="EXPORT PROTEIN"/>
    <property type="match status" value="1"/>
</dbReference>
<feature type="transmembrane region" description="Helical" evidence="6">
    <location>
        <begin position="12"/>
        <end position="32"/>
    </location>
</feature>
<dbReference type="GO" id="GO:0022857">
    <property type="term" value="F:transmembrane transporter activity"/>
    <property type="evidence" value="ECO:0007669"/>
    <property type="project" value="InterPro"/>
</dbReference>
<evidence type="ECO:0000256" key="6">
    <source>
        <dbReference type="SAM" id="Phobius"/>
    </source>
</evidence>
<keyword evidence="4 6" id="KW-0472">Membrane</keyword>
<protein>
    <submittedName>
        <fullName evidence="8">MFS transporter</fullName>
    </submittedName>
</protein>
<organism evidence="8 11">
    <name type="scientific">Streptomyces radicis</name>
    <dbReference type="NCBI Taxonomy" id="1750517"/>
    <lineage>
        <taxon>Bacteria</taxon>
        <taxon>Bacillati</taxon>
        <taxon>Actinomycetota</taxon>
        <taxon>Actinomycetes</taxon>
        <taxon>Kitasatosporales</taxon>
        <taxon>Streptomycetaceae</taxon>
        <taxon>Streptomyces</taxon>
    </lineage>
</organism>
<feature type="transmembrane region" description="Helical" evidence="6">
    <location>
        <begin position="267"/>
        <end position="288"/>
    </location>
</feature>
<keyword evidence="2 6" id="KW-0812">Transmembrane</keyword>
<feature type="transmembrane region" description="Helical" evidence="6">
    <location>
        <begin position="80"/>
        <end position="99"/>
    </location>
</feature>
<feature type="transmembrane region" description="Helical" evidence="6">
    <location>
        <begin position="363"/>
        <end position="386"/>
    </location>
</feature>
<sequence>MSGPNSPAPRRWWALAALALSVLVLGFDITILNVALPTLAVELDASTGEQQWIVDAFLVVFAATMLPAGLLGDRFGRRRMLVAGLVVLGSASLLGAFAQSPEVLIAARASMGLGGALVSPLALAVIPTLFAPDERARAIATLAAALATSLPLGPVLGGWLLDHHWWGSILLLNVPLAAVGALACLLLVPESRDPTAPRLDPLSALLSVGGLGALVFGLIEGPGRGWADPLVPATLLGSAAMLTLLVLRERDRPHPLLATDLLRTPGFAWNGLVAGLVGFAFAGLLFVVPQYLQVVRGHDAFATGLRLTPMMAGTLVAARACPPLVRLFGQRGVVSTGLVLLCFAGLLASTTTEDTGYALTATWLTVIGVGGGLALVPAVDGAVAALPDDRSGAGSGLLMTLRQMGSALGVALLGSLLAQTYRGAVDTDGLPPDAAAAARESVVAAHLVAERVGAPRLIASADEAFLRGMSVTLFVCALAALATAALAALLLPRGTPHAAGAESLARPTGDGRQWRP</sequence>
<feature type="transmembrane region" description="Helical" evidence="6">
    <location>
        <begin position="333"/>
        <end position="351"/>
    </location>
</feature>
<dbReference type="InterPro" id="IPR011701">
    <property type="entry name" value="MFS"/>
</dbReference>
<dbReference type="CDD" id="cd17321">
    <property type="entry name" value="MFS_MMR_MDR_like"/>
    <property type="match status" value="1"/>
</dbReference>
<comment type="subcellular location">
    <subcellularLocation>
        <location evidence="1">Cell membrane</location>
        <topology evidence="1">Multi-pass membrane protein</topology>
    </subcellularLocation>
</comment>
<feature type="transmembrane region" description="Helical" evidence="6">
    <location>
        <begin position="138"/>
        <end position="159"/>
    </location>
</feature>
<dbReference type="SUPFAM" id="SSF103473">
    <property type="entry name" value="MFS general substrate transporter"/>
    <property type="match status" value="1"/>
</dbReference>
<evidence type="ECO:0000259" key="7">
    <source>
        <dbReference type="PROSITE" id="PS50850"/>
    </source>
</evidence>
<evidence type="ECO:0000313" key="11">
    <source>
        <dbReference type="Proteomes" id="UP000275024"/>
    </source>
</evidence>
<name>A0A3A9W354_9ACTN</name>
<feature type="transmembrane region" description="Helical" evidence="6">
    <location>
        <begin position="230"/>
        <end position="247"/>
    </location>
</feature>
<keyword evidence="10" id="KW-1185">Reference proteome</keyword>
<evidence type="ECO:0000313" key="9">
    <source>
        <dbReference type="EMBL" id="RKN18341.1"/>
    </source>
</evidence>
<reference evidence="10 11" key="1">
    <citation type="submission" date="2018-09" db="EMBL/GenBank/DDBJ databases">
        <title>Streptomyces sp. nov. DS1-2, an endophytic actinomycete isolated from roots of Dendrobium scabrilingue.</title>
        <authorList>
            <person name="Kuncharoen N."/>
            <person name="Kudo T."/>
            <person name="Ohkuma M."/>
            <person name="Yuki M."/>
            <person name="Tanasupawat S."/>
        </authorList>
    </citation>
    <scope>NUCLEOTIDE SEQUENCE [LARGE SCALE GENOMIC DNA]</scope>
    <source>
        <strain evidence="8 11">AZ1-7</strain>
        <strain evidence="9 10">DS1-2</strain>
    </source>
</reference>
<feature type="transmembrane region" description="Helical" evidence="6">
    <location>
        <begin position="471"/>
        <end position="491"/>
    </location>
</feature>
<dbReference type="Proteomes" id="UP000275024">
    <property type="component" value="Unassembled WGS sequence"/>
</dbReference>
<dbReference type="AlphaFoldDB" id="A0A3A9W354"/>
<dbReference type="InterPro" id="IPR020846">
    <property type="entry name" value="MFS_dom"/>
</dbReference>
<comment type="caution">
    <text evidence="8">The sequence shown here is derived from an EMBL/GenBank/DDBJ whole genome shotgun (WGS) entry which is preliminary data.</text>
</comment>
<feature type="domain" description="Major facilitator superfamily (MFS) profile" evidence="7">
    <location>
        <begin position="14"/>
        <end position="495"/>
    </location>
</feature>
<accession>A0A3A9W354</accession>
<evidence type="ECO:0000256" key="5">
    <source>
        <dbReference type="ARBA" id="ARBA00023251"/>
    </source>
</evidence>
<dbReference type="GO" id="GO:0005886">
    <property type="term" value="C:plasma membrane"/>
    <property type="evidence" value="ECO:0007669"/>
    <property type="project" value="UniProtKB-SubCell"/>
</dbReference>
<evidence type="ECO:0000256" key="2">
    <source>
        <dbReference type="ARBA" id="ARBA00022692"/>
    </source>
</evidence>
<dbReference type="OrthoDB" id="9781469at2"/>
<evidence type="ECO:0000256" key="4">
    <source>
        <dbReference type="ARBA" id="ARBA00023136"/>
    </source>
</evidence>
<gene>
    <name evidence="9" type="ORF">D7318_22565</name>
    <name evidence="8" type="ORF">D7319_18330</name>
</gene>
<proteinExistence type="predicted"/>
<evidence type="ECO:0000256" key="1">
    <source>
        <dbReference type="ARBA" id="ARBA00004651"/>
    </source>
</evidence>
<feature type="transmembrane region" description="Helical" evidence="6">
    <location>
        <begin position="165"/>
        <end position="187"/>
    </location>
</feature>
<evidence type="ECO:0000313" key="10">
    <source>
        <dbReference type="Proteomes" id="UP000268652"/>
    </source>
</evidence>
<dbReference type="EMBL" id="RBDY01000020">
    <property type="protein sequence ID" value="RKN18341.1"/>
    <property type="molecule type" value="Genomic_DNA"/>
</dbReference>
<dbReference type="PANTHER" id="PTHR42718">
    <property type="entry name" value="MAJOR FACILITATOR SUPERFAMILY MULTIDRUG TRANSPORTER MFSC"/>
    <property type="match status" value="1"/>
</dbReference>
<feature type="transmembrane region" description="Helical" evidence="6">
    <location>
        <begin position="199"/>
        <end position="218"/>
    </location>
</feature>
<dbReference type="PROSITE" id="PS50850">
    <property type="entry name" value="MFS"/>
    <property type="match status" value="1"/>
</dbReference>
<evidence type="ECO:0000256" key="3">
    <source>
        <dbReference type="ARBA" id="ARBA00022989"/>
    </source>
</evidence>
<dbReference type="EMBL" id="RBDX01000014">
    <property type="protein sequence ID" value="RKN07618.1"/>
    <property type="molecule type" value="Genomic_DNA"/>
</dbReference>
<keyword evidence="3 6" id="KW-1133">Transmembrane helix</keyword>
<evidence type="ECO:0000313" key="8">
    <source>
        <dbReference type="EMBL" id="RKN07618.1"/>
    </source>
</evidence>
<dbReference type="Pfam" id="PF07690">
    <property type="entry name" value="MFS_1"/>
    <property type="match status" value="1"/>
</dbReference>
<dbReference type="InterPro" id="IPR036259">
    <property type="entry name" value="MFS_trans_sf"/>
</dbReference>